<dbReference type="EMBL" id="CP036426">
    <property type="protein sequence ID" value="QDV33909.1"/>
    <property type="molecule type" value="Genomic_DNA"/>
</dbReference>
<evidence type="ECO:0008006" key="5">
    <source>
        <dbReference type="Google" id="ProtNLM"/>
    </source>
</evidence>
<dbReference type="KEGG" id="tpla:ElP_17900"/>
<dbReference type="AlphaFoldDB" id="A0A518GZ95"/>
<dbReference type="RefSeq" id="WP_145268397.1">
    <property type="nucleotide sequence ID" value="NZ_CP036426.1"/>
</dbReference>
<gene>
    <name evidence="3" type="ORF">ElP_17900</name>
</gene>
<accession>A0A518GZ95</accession>
<evidence type="ECO:0000313" key="3">
    <source>
        <dbReference type="EMBL" id="QDV33909.1"/>
    </source>
</evidence>
<keyword evidence="2" id="KW-0732">Signal</keyword>
<sequence precursor="true">MKSVLYSTSMALALAATAPGLAPAQVPGGTARGPAPTPVSNPLGRPFLQVPQAQPPASAPASPTSPADGEVFQNGAVLPAPVDPGQVAAPSHLPSEPVGPYLLTTDAGPFMVAVHIFRGDYAVKKAQALAMELRAEHRLPAFVYFLKLKPGNSNIRDIPPTAERGVDQGYIGPPESELITDEAVVMVGNCPTIDDADDLRKTVKRLKPRAIADHNSIFPWRNGKGLERAFITTNPLLPAQDLYPGRGGHTGMAPKLPPGAVVDPEILRSTFTPKADPEVTRWNKGTPHSVYSNPAPYSLVVAEFSGRSQLAAEAPPQNILSKFLDDSPLKTAHDDAENLADLLSKHEVIRSLGVQPYVYHDRTSSRVMLGSFQSPDDPRIDRVREAAMTIEVETKREGNKIFRRHLAPSGVAFEVPRPE</sequence>
<feature type="signal peptide" evidence="2">
    <location>
        <begin position="1"/>
        <end position="24"/>
    </location>
</feature>
<keyword evidence="4" id="KW-1185">Reference proteome</keyword>
<organism evidence="3 4">
    <name type="scientific">Tautonia plasticadhaerens</name>
    <dbReference type="NCBI Taxonomy" id="2527974"/>
    <lineage>
        <taxon>Bacteria</taxon>
        <taxon>Pseudomonadati</taxon>
        <taxon>Planctomycetota</taxon>
        <taxon>Planctomycetia</taxon>
        <taxon>Isosphaerales</taxon>
        <taxon>Isosphaeraceae</taxon>
        <taxon>Tautonia</taxon>
    </lineage>
</organism>
<evidence type="ECO:0000256" key="1">
    <source>
        <dbReference type="SAM" id="MobiDB-lite"/>
    </source>
</evidence>
<feature type="chain" id="PRO_5021884006" description="SPOR domain-containing protein" evidence="2">
    <location>
        <begin position="25"/>
        <end position="419"/>
    </location>
</feature>
<reference evidence="3 4" key="1">
    <citation type="submission" date="2019-02" db="EMBL/GenBank/DDBJ databases">
        <title>Deep-cultivation of Planctomycetes and their phenomic and genomic characterization uncovers novel biology.</title>
        <authorList>
            <person name="Wiegand S."/>
            <person name="Jogler M."/>
            <person name="Boedeker C."/>
            <person name="Pinto D."/>
            <person name="Vollmers J."/>
            <person name="Rivas-Marin E."/>
            <person name="Kohn T."/>
            <person name="Peeters S.H."/>
            <person name="Heuer A."/>
            <person name="Rast P."/>
            <person name="Oberbeckmann S."/>
            <person name="Bunk B."/>
            <person name="Jeske O."/>
            <person name="Meyerdierks A."/>
            <person name="Storesund J.E."/>
            <person name="Kallscheuer N."/>
            <person name="Luecker S."/>
            <person name="Lage O.M."/>
            <person name="Pohl T."/>
            <person name="Merkel B.J."/>
            <person name="Hornburger P."/>
            <person name="Mueller R.-W."/>
            <person name="Bruemmer F."/>
            <person name="Labrenz M."/>
            <person name="Spormann A.M."/>
            <person name="Op den Camp H."/>
            <person name="Overmann J."/>
            <person name="Amann R."/>
            <person name="Jetten M.S.M."/>
            <person name="Mascher T."/>
            <person name="Medema M.H."/>
            <person name="Devos D.P."/>
            <person name="Kaster A.-K."/>
            <person name="Ovreas L."/>
            <person name="Rohde M."/>
            <person name="Galperin M.Y."/>
            <person name="Jogler C."/>
        </authorList>
    </citation>
    <scope>NUCLEOTIDE SEQUENCE [LARGE SCALE GENOMIC DNA]</scope>
    <source>
        <strain evidence="3 4">ElP</strain>
    </source>
</reference>
<feature type="region of interest" description="Disordered" evidence="1">
    <location>
        <begin position="21"/>
        <end position="91"/>
    </location>
</feature>
<proteinExistence type="predicted"/>
<dbReference type="Proteomes" id="UP000317835">
    <property type="component" value="Chromosome"/>
</dbReference>
<evidence type="ECO:0000313" key="4">
    <source>
        <dbReference type="Proteomes" id="UP000317835"/>
    </source>
</evidence>
<dbReference type="OrthoDB" id="248327at2"/>
<name>A0A518GZ95_9BACT</name>
<feature type="compositionally biased region" description="Low complexity" evidence="1">
    <location>
        <begin position="21"/>
        <end position="34"/>
    </location>
</feature>
<protein>
    <recommendedName>
        <fullName evidence="5">SPOR domain-containing protein</fullName>
    </recommendedName>
</protein>
<evidence type="ECO:0000256" key="2">
    <source>
        <dbReference type="SAM" id="SignalP"/>
    </source>
</evidence>